<keyword evidence="3" id="KW-1185">Reference proteome</keyword>
<reference evidence="2 3" key="1">
    <citation type="submission" date="2020-08" db="EMBL/GenBank/DDBJ databases">
        <title>Genomic Encyclopedia of Type Strains, Phase IV (KMG-IV): sequencing the most valuable type-strain genomes for metagenomic binning, comparative biology and taxonomic classification.</title>
        <authorList>
            <person name="Goeker M."/>
        </authorList>
    </citation>
    <scope>NUCLEOTIDE SEQUENCE [LARGE SCALE GENOMIC DNA]</scope>
    <source>
        <strain evidence="2 3">DSM 18233</strain>
    </source>
</reference>
<gene>
    <name evidence="2" type="ORF">HNQ50_003164</name>
</gene>
<comment type="caution">
    <text evidence="2">The sequence shown here is derived from an EMBL/GenBank/DDBJ whole genome shotgun (WGS) entry which is preliminary data.</text>
</comment>
<name>A0A840RJM6_9NEIS</name>
<accession>A0A840RJM6</accession>
<feature type="chain" id="PRO_5032515375" evidence="1">
    <location>
        <begin position="19"/>
        <end position="37"/>
    </location>
</feature>
<sequence>MRAAHFVLLLVLCGSAFAWSALSDSAPSPAYRVAGNP</sequence>
<protein>
    <submittedName>
        <fullName evidence="2">Uncharacterized protein</fullName>
    </submittedName>
</protein>
<keyword evidence="1" id="KW-0732">Signal</keyword>
<evidence type="ECO:0000313" key="3">
    <source>
        <dbReference type="Proteomes" id="UP000543030"/>
    </source>
</evidence>
<dbReference type="AlphaFoldDB" id="A0A840RJM6"/>
<dbReference type="Proteomes" id="UP000543030">
    <property type="component" value="Unassembled WGS sequence"/>
</dbReference>
<evidence type="ECO:0000256" key="1">
    <source>
        <dbReference type="SAM" id="SignalP"/>
    </source>
</evidence>
<dbReference type="EMBL" id="JACHHN010000006">
    <property type="protein sequence ID" value="MBB5192423.1"/>
    <property type="molecule type" value="Genomic_DNA"/>
</dbReference>
<feature type="signal peptide" evidence="1">
    <location>
        <begin position="1"/>
        <end position="18"/>
    </location>
</feature>
<evidence type="ECO:0000313" key="2">
    <source>
        <dbReference type="EMBL" id="MBB5192423.1"/>
    </source>
</evidence>
<organism evidence="2 3">
    <name type="scientific">Silvimonas terrae</name>
    <dbReference type="NCBI Taxonomy" id="300266"/>
    <lineage>
        <taxon>Bacteria</taxon>
        <taxon>Pseudomonadati</taxon>
        <taxon>Pseudomonadota</taxon>
        <taxon>Betaproteobacteria</taxon>
        <taxon>Neisseriales</taxon>
        <taxon>Chitinibacteraceae</taxon>
        <taxon>Silvimonas</taxon>
    </lineage>
</organism>
<proteinExistence type="predicted"/>